<evidence type="ECO:0000313" key="2">
    <source>
        <dbReference type="Proteomes" id="UP000530186"/>
    </source>
</evidence>
<dbReference type="GeneID" id="303195735"/>
<reference evidence="1 2" key="1">
    <citation type="submission" date="2020-07" db="EMBL/GenBank/DDBJ databases">
        <authorList>
            <person name="Hilgarth M."/>
            <person name="Werum V."/>
            <person name="Vogel R.F."/>
        </authorList>
    </citation>
    <scope>NUCLEOTIDE SEQUENCE [LARGE SCALE GENOMIC DNA]</scope>
    <source>
        <strain evidence="1 2">DSM 28961</strain>
    </source>
</reference>
<dbReference type="Gene3D" id="3.90.80.10">
    <property type="entry name" value="Inorganic pyrophosphatase"/>
    <property type="match status" value="1"/>
</dbReference>
<accession>A0A7V8N2A1</accession>
<gene>
    <name evidence="1" type="ORF">HZR21_09415</name>
</gene>
<organism evidence="1 2">
    <name type="scientific">Pseudolactococcus laudensis</name>
    <dbReference type="NCBI Taxonomy" id="1494461"/>
    <lineage>
        <taxon>Bacteria</taxon>
        <taxon>Bacillati</taxon>
        <taxon>Bacillota</taxon>
        <taxon>Bacilli</taxon>
        <taxon>Lactobacillales</taxon>
        <taxon>Streptococcaceae</taxon>
        <taxon>Pseudolactococcus</taxon>
    </lineage>
</organism>
<dbReference type="Proteomes" id="UP000530186">
    <property type="component" value="Unassembled WGS sequence"/>
</dbReference>
<dbReference type="EMBL" id="JACBNY010000020">
    <property type="protein sequence ID" value="MBA0017321.1"/>
    <property type="molecule type" value="Genomic_DNA"/>
</dbReference>
<sequence length="108" mass="12144">MEKLTLAVTIDRPVGFNHHGTIYPVNYGYVAGVIGGDGEAQDVYILTEDDKPLESFTGELIAVVHREDDVETKWVVTDFGKSYTTDDIMTRIAFMAQYFESTIEMVED</sequence>
<dbReference type="GO" id="GO:0000287">
    <property type="term" value="F:magnesium ion binding"/>
    <property type="evidence" value="ECO:0007669"/>
    <property type="project" value="InterPro"/>
</dbReference>
<name>A0A7V8N2A1_9LACT</name>
<evidence type="ECO:0000313" key="1">
    <source>
        <dbReference type="EMBL" id="MBA0017321.1"/>
    </source>
</evidence>
<dbReference type="GO" id="GO:0005737">
    <property type="term" value="C:cytoplasm"/>
    <property type="evidence" value="ECO:0007669"/>
    <property type="project" value="InterPro"/>
</dbReference>
<dbReference type="RefSeq" id="WP_003137188.1">
    <property type="nucleotide sequence ID" value="NZ_CBCRWQ010000020.1"/>
</dbReference>
<dbReference type="SUPFAM" id="SSF50324">
    <property type="entry name" value="Inorganic pyrophosphatase"/>
    <property type="match status" value="1"/>
</dbReference>
<dbReference type="GO" id="GO:0004427">
    <property type="term" value="F:inorganic diphosphate phosphatase activity"/>
    <property type="evidence" value="ECO:0007669"/>
    <property type="project" value="InterPro"/>
</dbReference>
<comment type="caution">
    <text evidence="1">The sequence shown here is derived from an EMBL/GenBank/DDBJ whole genome shotgun (WGS) entry which is preliminary data.</text>
</comment>
<protein>
    <submittedName>
        <fullName evidence="1">Inorganic pyrophosphatase</fullName>
    </submittedName>
</protein>
<keyword evidence="2" id="KW-1185">Reference proteome</keyword>
<dbReference type="AlphaFoldDB" id="A0A7V8N2A1"/>
<dbReference type="InterPro" id="IPR036649">
    <property type="entry name" value="Pyrophosphatase_sf"/>
</dbReference>
<dbReference type="GO" id="GO:0006796">
    <property type="term" value="P:phosphate-containing compound metabolic process"/>
    <property type="evidence" value="ECO:0007669"/>
    <property type="project" value="InterPro"/>
</dbReference>
<proteinExistence type="predicted"/>